<keyword evidence="2" id="KW-1185">Reference proteome</keyword>
<organism evidence="1 2">
    <name type="scientific">Paenibacillus algicola</name>
    <dbReference type="NCBI Taxonomy" id="2565926"/>
    <lineage>
        <taxon>Bacteria</taxon>
        <taxon>Bacillati</taxon>
        <taxon>Bacillota</taxon>
        <taxon>Bacilli</taxon>
        <taxon>Bacillales</taxon>
        <taxon>Paenibacillaceae</taxon>
        <taxon>Paenibacillus</taxon>
    </lineage>
</organism>
<dbReference type="EMBL" id="CP040396">
    <property type="protein sequence ID" value="QCT01682.1"/>
    <property type="molecule type" value="Genomic_DNA"/>
</dbReference>
<name>A0A4P8XGS5_9BACL</name>
<sequence length="224" mass="25317">MAYNATIGTVEEVIDTTVWGTKMAFDVEDTREKFEDSVNAAEGTSQFIGQQGAMIAGGLALRRVGVKNSPKSHTSSSDYNKIKDTKDARLNTYGDALRQKLGPAQDSHIDEYKSILKHAEESGVKVDFRKGTLAYEPSFNNPGRLILDPEASIGAVRHEYRHMLDDFDLGHPGMRVIADSELFWRLEYRGYMEEIRLASEIREYDAGRIILKEMRARRQEILGR</sequence>
<protein>
    <recommendedName>
        <fullName evidence="3">Tox-MPTase4 domain-containing protein</fullName>
    </recommendedName>
</protein>
<dbReference type="AlphaFoldDB" id="A0A4P8XGS5"/>
<dbReference type="RefSeq" id="WP_138224775.1">
    <property type="nucleotide sequence ID" value="NZ_CP040396.1"/>
</dbReference>
<evidence type="ECO:0000313" key="2">
    <source>
        <dbReference type="Proteomes" id="UP000300879"/>
    </source>
</evidence>
<reference evidence="1 2" key="1">
    <citation type="submission" date="2019-05" db="EMBL/GenBank/DDBJ databases">
        <authorList>
            <person name="Chen C."/>
        </authorList>
    </citation>
    <scope>NUCLEOTIDE SEQUENCE [LARGE SCALE GENOMIC DNA]</scope>
    <source>
        <strain evidence="1 2">HB172198</strain>
    </source>
</reference>
<gene>
    <name evidence="1" type="ORF">E6C60_0964</name>
</gene>
<proteinExistence type="predicted"/>
<evidence type="ECO:0008006" key="3">
    <source>
        <dbReference type="Google" id="ProtNLM"/>
    </source>
</evidence>
<dbReference type="KEGG" id="palo:E6C60_0964"/>
<dbReference type="OrthoDB" id="3078571at2"/>
<accession>A0A4P8XGS5</accession>
<dbReference type="Proteomes" id="UP000300879">
    <property type="component" value="Chromosome"/>
</dbReference>
<evidence type="ECO:0000313" key="1">
    <source>
        <dbReference type="EMBL" id="QCT01682.1"/>
    </source>
</evidence>